<reference evidence="1 2" key="1">
    <citation type="submission" date="2018-06" db="EMBL/GenBank/DDBJ databases">
        <title>Comparative genomics reveals the genomic features of Rhizophagus irregularis, R. cerebriforme, R. diaphanum and Gigaspora rosea, and their symbiotic lifestyle signature.</title>
        <authorList>
            <person name="Morin E."/>
            <person name="San Clemente H."/>
            <person name="Chen E.C.H."/>
            <person name="De La Providencia I."/>
            <person name="Hainaut M."/>
            <person name="Kuo A."/>
            <person name="Kohler A."/>
            <person name="Murat C."/>
            <person name="Tang N."/>
            <person name="Roy S."/>
            <person name="Loubradou J."/>
            <person name="Henrissat B."/>
            <person name="Grigoriev I.V."/>
            <person name="Corradi N."/>
            <person name="Roux C."/>
            <person name="Martin F.M."/>
        </authorList>
    </citation>
    <scope>NUCLEOTIDE SEQUENCE [LARGE SCALE GENOMIC DNA]</scope>
    <source>
        <strain evidence="1 2">DAOM 194757</strain>
    </source>
</reference>
<name>A0A397UDU1_9GLOM</name>
<dbReference type="OrthoDB" id="10375975at2759"/>
<comment type="caution">
    <text evidence="1">The sequence shown here is derived from an EMBL/GenBank/DDBJ whole genome shotgun (WGS) entry which is preliminary data.</text>
</comment>
<dbReference type="EMBL" id="QKWP01001734">
    <property type="protein sequence ID" value="RIB06949.1"/>
    <property type="molecule type" value="Genomic_DNA"/>
</dbReference>
<gene>
    <name evidence="1" type="ORF">C2G38_2215768</name>
</gene>
<protein>
    <submittedName>
        <fullName evidence="1">Uncharacterized protein</fullName>
    </submittedName>
</protein>
<accession>A0A397UDU1</accession>
<proteinExistence type="predicted"/>
<evidence type="ECO:0000313" key="1">
    <source>
        <dbReference type="EMBL" id="RIB06949.1"/>
    </source>
</evidence>
<sequence>MKLIYILIFIINVTKLFSLCITNHPLAILWGIEDEYAPEWLEYERHLITIDDILRPILEEESFISNFGGTYINIFNGTITVNTVNFSKVDELLALPQINPYNNSYISKKHIIL</sequence>
<evidence type="ECO:0000313" key="2">
    <source>
        <dbReference type="Proteomes" id="UP000266673"/>
    </source>
</evidence>
<keyword evidence="2" id="KW-1185">Reference proteome</keyword>
<dbReference type="AlphaFoldDB" id="A0A397UDU1"/>
<organism evidence="1 2">
    <name type="scientific">Gigaspora rosea</name>
    <dbReference type="NCBI Taxonomy" id="44941"/>
    <lineage>
        <taxon>Eukaryota</taxon>
        <taxon>Fungi</taxon>
        <taxon>Fungi incertae sedis</taxon>
        <taxon>Mucoromycota</taxon>
        <taxon>Glomeromycotina</taxon>
        <taxon>Glomeromycetes</taxon>
        <taxon>Diversisporales</taxon>
        <taxon>Gigasporaceae</taxon>
        <taxon>Gigaspora</taxon>
    </lineage>
</organism>
<dbReference type="Proteomes" id="UP000266673">
    <property type="component" value="Unassembled WGS sequence"/>
</dbReference>